<reference evidence="3" key="1">
    <citation type="submission" date="2020-11" db="EMBL/GenBank/DDBJ databases">
        <authorList>
            <person name="Tran Van P."/>
        </authorList>
    </citation>
    <scope>NUCLEOTIDE SEQUENCE</scope>
</reference>
<organism evidence="3">
    <name type="scientific">Darwinula stevensoni</name>
    <dbReference type="NCBI Taxonomy" id="69355"/>
    <lineage>
        <taxon>Eukaryota</taxon>
        <taxon>Metazoa</taxon>
        <taxon>Ecdysozoa</taxon>
        <taxon>Arthropoda</taxon>
        <taxon>Crustacea</taxon>
        <taxon>Oligostraca</taxon>
        <taxon>Ostracoda</taxon>
        <taxon>Podocopa</taxon>
        <taxon>Podocopida</taxon>
        <taxon>Darwinulocopina</taxon>
        <taxon>Darwinuloidea</taxon>
        <taxon>Darwinulidae</taxon>
        <taxon>Darwinula</taxon>
    </lineage>
</organism>
<evidence type="ECO:0000259" key="2">
    <source>
        <dbReference type="PROSITE" id="PS50041"/>
    </source>
</evidence>
<sequence length="310" mass="34097">MLGYLFLLSLLAGTAHSGCPNGWIKYSGSCYYFSADPTTFPKAAGVCRTSRSSLFVLPTSNDENHFVGQNVKYSGTWIANVRPDETRQVSGGYDNYDGKVSDKYFDDYSFMYPRQWQNADCSLKKGFICEVLLPGATLALCQVIDPLLSAASTKCFRIFTESQVTYDEAVAACTTQVLGGGGKLLVVDSPDTRDAVANAMKLVVMSQTVQRTTKDFWIGLRRANRDSPFVWQDGTQQSNAVNDWWDGNQNPSGDANCAFMLPSKWTTVSANDARENTTLGLVCKGSMGSMTMSNVASIFTTLTNFFRSFF</sequence>
<gene>
    <name evidence="3" type="ORF">DSTB1V02_LOCUS10040</name>
</gene>
<dbReference type="PANTHER" id="PTHR22803">
    <property type="entry name" value="MANNOSE, PHOSPHOLIPASE, LECTIN RECEPTOR RELATED"/>
    <property type="match status" value="1"/>
</dbReference>
<dbReference type="SUPFAM" id="SSF56436">
    <property type="entry name" value="C-type lectin-like"/>
    <property type="match status" value="2"/>
</dbReference>
<keyword evidence="4" id="KW-1185">Reference proteome</keyword>
<dbReference type="EMBL" id="LR902270">
    <property type="protein sequence ID" value="CAD7250259.1"/>
    <property type="molecule type" value="Genomic_DNA"/>
</dbReference>
<dbReference type="Gene3D" id="3.10.100.10">
    <property type="entry name" value="Mannose-Binding Protein A, subunit A"/>
    <property type="match status" value="2"/>
</dbReference>
<dbReference type="OrthoDB" id="7357196at2759"/>
<name>A0A7R9A9Z6_9CRUS</name>
<accession>A0A7R9A9Z6</accession>
<evidence type="ECO:0000256" key="1">
    <source>
        <dbReference type="SAM" id="SignalP"/>
    </source>
</evidence>
<dbReference type="InterPro" id="IPR050111">
    <property type="entry name" value="C-type_lectin/snaclec_domain"/>
</dbReference>
<dbReference type="CDD" id="cd00037">
    <property type="entry name" value="CLECT"/>
    <property type="match status" value="2"/>
</dbReference>
<dbReference type="EMBL" id="CAJPEV010002753">
    <property type="protein sequence ID" value="CAG0897940.1"/>
    <property type="molecule type" value="Genomic_DNA"/>
</dbReference>
<dbReference type="InterPro" id="IPR001304">
    <property type="entry name" value="C-type_lectin-like"/>
</dbReference>
<dbReference type="InterPro" id="IPR016186">
    <property type="entry name" value="C-type_lectin-like/link_sf"/>
</dbReference>
<dbReference type="AlphaFoldDB" id="A0A7R9A9Z6"/>
<proteinExistence type="predicted"/>
<protein>
    <recommendedName>
        <fullName evidence="2">C-type lectin domain-containing protein</fullName>
    </recommendedName>
</protein>
<evidence type="ECO:0000313" key="4">
    <source>
        <dbReference type="Proteomes" id="UP000677054"/>
    </source>
</evidence>
<feature type="domain" description="C-type lectin" evidence="2">
    <location>
        <begin position="26"/>
        <end position="130"/>
    </location>
</feature>
<dbReference type="Proteomes" id="UP000677054">
    <property type="component" value="Unassembled WGS sequence"/>
</dbReference>
<keyword evidence="1" id="KW-0732">Signal</keyword>
<feature type="domain" description="C-type lectin" evidence="2">
    <location>
        <begin position="151"/>
        <end position="265"/>
    </location>
</feature>
<dbReference type="Pfam" id="PF00059">
    <property type="entry name" value="Lectin_C"/>
    <property type="match status" value="1"/>
</dbReference>
<feature type="chain" id="PRO_5036402812" description="C-type lectin domain-containing protein" evidence="1">
    <location>
        <begin position="18"/>
        <end position="310"/>
    </location>
</feature>
<dbReference type="PROSITE" id="PS50041">
    <property type="entry name" value="C_TYPE_LECTIN_2"/>
    <property type="match status" value="2"/>
</dbReference>
<feature type="signal peptide" evidence="1">
    <location>
        <begin position="1"/>
        <end position="17"/>
    </location>
</feature>
<evidence type="ECO:0000313" key="3">
    <source>
        <dbReference type="EMBL" id="CAD7250259.1"/>
    </source>
</evidence>
<dbReference type="SMART" id="SM00034">
    <property type="entry name" value="CLECT"/>
    <property type="match status" value="2"/>
</dbReference>
<dbReference type="InterPro" id="IPR016187">
    <property type="entry name" value="CTDL_fold"/>
</dbReference>